<dbReference type="PROSITE" id="PS50885">
    <property type="entry name" value="HAMP"/>
    <property type="match status" value="1"/>
</dbReference>
<reference evidence="5" key="1">
    <citation type="submission" date="2016-10" db="EMBL/GenBank/DDBJ databases">
        <title>Sequence of Gallionella enrichment culture.</title>
        <authorList>
            <person name="Poehlein A."/>
            <person name="Muehling M."/>
            <person name="Daniel R."/>
        </authorList>
    </citation>
    <scope>NUCLEOTIDE SEQUENCE</scope>
</reference>
<sequence>MDNIKIKHKILLIVAILGLVVIAGGLYAALSMTAIDTAYSGLLDHEEHAAIESGEAGRDLRNIMSSAFNLAFETTEAGDARMLQETLQAEQTYLQDLSAIRALVPAYAAAIDAMESKAKADFARCDGPIHHAASVTDAAAIVAAGQILRTQCEPLLHALEADQRAFTDRVVTDASKNSDDLTGQTHRTVATTLGVEGLGLGLAVLLALWIAGAKIATPLTRLSEVMRRLADNDLAVEIPDRQRGDEVGLMARTVEVFKDNALERARMEEREAAALAEREARARTIEGLTAAFDRSISSMLDTVAGASTELEATAASMAGGAEQTTQQATTVASATEQASNAVETVASAAEELSASIREIGRQVSEASTIANTAAEDAGRTNQTVRDLEATAAKIGDVVNLITDIASQTNLLALNATIEAARAGEAGKGFAVVAGEVKNLANQTARATDEIGSQIGMVQTQTQNVVEAIGGIVKRIDDISHISTAIASAVEEQAAATAEIAGNVAQASQGTALVAGTISGVSDAAAGTGAAAQQVLSSARSLSSEAEQLKSVVTTFLHDVRAA</sequence>
<evidence type="ECO:0000313" key="5">
    <source>
        <dbReference type="EMBL" id="OIQ84202.1"/>
    </source>
</evidence>
<dbReference type="GO" id="GO:0004888">
    <property type="term" value="F:transmembrane signaling receptor activity"/>
    <property type="evidence" value="ECO:0007669"/>
    <property type="project" value="InterPro"/>
</dbReference>
<dbReference type="GO" id="GO:0007165">
    <property type="term" value="P:signal transduction"/>
    <property type="evidence" value="ECO:0007669"/>
    <property type="project" value="UniProtKB-KW"/>
</dbReference>
<comment type="similarity">
    <text evidence="2">Belongs to the methyl-accepting chemotaxis (MCP) protein family.</text>
</comment>
<dbReference type="Pfam" id="PF00015">
    <property type="entry name" value="MCPsignal"/>
    <property type="match status" value="1"/>
</dbReference>
<name>A0A1J5QLK6_9ZZZZ</name>
<accession>A0A1J5QLK6</accession>
<dbReference type="InterPro" id="IPR004090">
    <property type="entry name" value="Chemotax_Me-accpt_rcpt"/>
</dbReference>
<dbReference type="Gene3D" id="1.10.287.950">
    <property type="entry name" value="Methyl-accepting chemotaxis protein"/>
    <property type="match status" value="1"/>
</dbReference>
<dbReference type="EMBL" id="MLJW01000637">
    <property type="protein sequence ID" value="OIQ84202.1"/>
    <property type="molecule type" value="Genomic_DNA"/>
</dbReference>
<proteinExistence type="inferred from homology"/>
<dbReference type="InterPro" id="IPR003660">
    <property type="entry name" value="HAMP_dom"/>
</dbReference>
<dbReference type="GO" id="GO:0006935">
    <property type="term" value="P:chemotaxis"/>
    <property type="evidence" value="ECO:0007669"/>
    <property type="project" value="InterPro"/>
</dbReference>
<dbReference type="Pfam" id="PF00672">
    <property type="entry name" value="HAMP"/>
    <property type="match status" value="1"/>
</dbReference>
<dbReference type="SMART" id="SM00304">
    <property type="entry name" value="HAMP"/>
    <property type="match status" value="1"/>
</dbReference>
<evidence type="ECO:0000259" key="4">
    <source>
        <dbReference type="PROSITE" id="PS50885"/>
    </source>
</evidence>
<gene>
    <name evidence="5" type="primary">tsr_11</name>
    <name evidence="5" type="ORF">GALL_339800</name>
</gene>
<keyword evidence="1" id="KW-0807">Transducer</keyword>
<dbReference type="SUPFAM" id="SSF58104">
    <property type="entry name" value="Methyl-accepting chemotaxis protein (MCP) signaling domain"/>
    <property type="match status" value="1"/>
</dbReference>
<dbReference type="PANTHER" id="PTHR32089:SF112">
    <property type="entry name" value="LYSOZYME-LIKE PROTEIN-RELATED"/>
    <property type="match status" value="1"/>
</dbReference>
<feature type="domain" description="HAMP" evidence="4">
    <location>
        <begin position="213"/>
        <end position="266"/>
    </location>
</feature>
<dbReference type="Gene3D" id="1.10.8.500">
    <property type="entry name" value="HAMP domain in histidine kinase"/>
    <property type="match status" value="1"/>
</dbReference>
<comment type="caution">
    <text evidence="5">The sequence shown here is derived from an EMBL/GenBank/DDBJ whole genome shotgun (WGS) entry which is preliminary data.</text>
</comment>
<evidence type="ECO:0000256" key="1">
    <source>
        <dbReference type="ARBA" id="ARBA00023224"/>
    </source>
</evidence>
<dbReference type="PROSITE" id="PS50111">
    <property type="entry name" value="CHEMOTAXIS_TRANSDUC_2"/>
    <property type="match status" value="1"/>
</dbReference>
<dbReference type="PRINTS" id="PR00260">
    <property type="entry name" value="CHEMTRNSDUCR"/>
</dbReference>
<evidence type="ECO:0000256" key="2">
    <source>
        <dbReference type="ARBA" id="ARBA00029447"/>
    </source>
</evidence>
<feature type="domain" description="Methyl-accepting transducer" evidence="3">
    <location>
        <begin position="306"/>
        <end position="542"/>
    </location>
</feature>
<dbReference type="AlphaFoldDB" id="A0A1J5QLK6"/>
<evidence type="ECO:0000259" key="3">
    <source>
        <dbReference type="PROSITE" id="PS50111"/>
    </source>
</evidence>
<organism evidence="5">
    <name type="scientific">mine drainage metagenome</name>
    <dbReference type="NCBI Taxonomy" id="410659"/>
    <lineage>
        <taxon>unclassified sequences</taxon>
        <taxon>metagenomes</taxon>
        <taxon>ecological metagenomes</taxon>
    </lineage>
</organism>
<dbReference type="CDD" id="cd06225">
    <property type="entry name" value="HAMP"/>
    <property type="match status" value="1"/>
</dbReference>
<dbReference type="PANTHER" id="PTHR32089">
    <property type="entry name" value="METHYL-ACCEPTING CHEMOTAXIS PROTEIN MCPB"/>
    <property type="match status" value="1"/>
</dbReference>
<dbReference type="SMART" id="SM00283">
    <property type="entry name" value="MA"/>
    <property type="match status" value="1"/>
</dbReference>
<dbReference type="GO" id="GO:0016020">
    <property type="term" value="C:membrane"/>
    <property type="evidence" value="ECO:0007669"/>
    <property type="project" value="InterPro"/>
</dbReference>
<dbReference type="InterPro" id="IPR004089">
    <property type="entry name" value="MCPsignal_dom"/>
</dbReference>
<protein>
    <submittedName>
        <fullName evidence="5">Methyl-accepting chemotaxis protein I</fullName>
    </submittedName>
</protein>